<accession>C9LNP9</accession>
<protein>
    <recommendedName>
        <fullName evidence="3">Helix-turn-helix domain-containing protein</fullName>
    </recommendedName>
</protein>
<evidence type="ECO:0000313" key="2">
    <source>
        <dbReference type="Proteomes" id="UP000004736"/>
    </source>
</evidence>
<name>C9LNP9_9FIRM</name>
<reference evidence="1" key="1">
    <citation type="submission" date="2009-09" db="EMBL/GenBank/DDBJ databases">
        <authorList>
            <person name="Weinstock G."/>
            <person name="Sodergren E."/>
            <person name="Clifton S."/>
            <person name="Fulton L."/>
            <person name="Fulton B."/>
            <person name="Courtney L."/>
            <person name="Fronick C."/>
            <person name="Harrison M."/>
            <person name="Strong C."/>
            <person name="Farmer C."/>
            <person name="Delahaunty K."/>
            <person name="Markovic C."/>
            <person name="Hall O."/>
            <person name="Minx P."/>
            <person name="Tomlinson C."/>
            <person name="Mitreva M."/>
            <person name="Nelson J."/>
            <person name="Hou S."/>
            <person name="Wollam A."/>
            <person name="Pepin K.H."/>
            <person name="Johnson M."/>
            <person name="Bhonagiri V."/>
            <person name="Nash W.E."/>
            <person name="Warren W."/>
            <person name="Chinwalla A."/>
            <person name="Mardis E.R."/>
            <person name="Wilson R.K."/>
        </authorList>
    </citation>
    <scope>NUCLEOTIDE SEQUENCE [LARGE SCALE GENOMIC DNA]</scope>
    <source>
        <strain evidence="1">DSM 15470</strain>
    </source>
</reference>
<dbReference type="HOGENOM" id="CLU_192889_1_0_9"/>
<keyword evidence="2" id="KW-1185">Reference proteome</keyword>
<dbReference type="AlphaFoldDB" id="C9LNP9"/>
<evidence type="ECO:0000313" key="1">
    <source>
        <dbReference type="EMBL" id="EEW97185.1"/>
    </source>
</evidence>
<dbReference type="EMBL" id="ACIM02000001">
    <property type="protein sequence ID" value="EEW97185.1"/>
    <property type="molecule type" value="Genomic_DNA"/>
</dbReference>
<comment type="caution">
    <text evidence="1">The sequence shown here is derived from an EMBL/GenBank/DDBJ whole genome shotgun (WGS) entry which is preliminary data.</text>
</comment>
<gene>
    <name evidence="1" type="ORF">GCWU000321_01172</name>
</gene>
<evidence type="ECO:0008006" key="3">
    <source>
        <dbReference type="Google" id="ProtNLM"/>
    </source>
</evidence>
<proteinExistence type="predicted"/>
<sequence length="53" mass="6128">MSINELQQYIGLGKNRAFEFGKRVGALKKIGRRSLYDKSVIDRALNRMGRDEK</sequence>
<dbReference type="Proteomes" id="UP000004736">
    <property type="component" value="Unassembled WGS sequence"/>
</dbReference>
<dbReference type="eggNOG" id="ENOG502ZXBZ">
    <property type="taxonomic scope" value="Bacteria"/>
</dbReference>
<organism evidence="1 2">
    <name type="scientific">Dialister invisus DSM 15470</name>
    <dbReference type="NCBI Taxonomy" id="592028"/>
    <lineage>
        <taxon>Bacteria</taxon>
        <taxon>Bacillati</taxon>
        <taxon>Bacillota</taxon>
        <taxon>Negativicutes</taxon>
        <taxon>Veillonellales</taxon>
        <taxon>Veillonellaceae</taxon>
        <taxon>Dialister</taxon>
    </lineage>
</organism>